<keyword evidence="6 14" id="KW-0812">Transmembrane</keyword>
<comment type="similarity">
    <text evidence="2 14">Belongs to the UppP family.</text>
</comment>
<comment type="caution">
    <text evidence="15">The sequence shown here is derived from an EMBL/GenBank/DDBJ whole genome shotgun (WGS) entry which is preliminary data.</text>
</comment>
<sequence length="272" mass="29402">MNVSEWIQTVFLALVQGLSEFLPISSSAHLILPAQLWGWEDQGLAFDVGVHLGTLIAVVLYFRQDILTLFKAWVLSLKGVSSSEGLLSWLVILGTLPAVMAGGLFVTAIEHWGRSILIIAATTIIFGALMGLADVYRSERRSLAEIKIKDAVWIGLAQAMSLIPGTSRSGSTITAALLLGFDRQSAARFSFLLSIPVTFGACVMMIARVQTGASVLPLEMLFLGALVAGVSAWFCIHLFLKWISSIGMMPFVIYRMLLGSVLLLVYFFGSGG</sequence>
<dbReference type="EC" id="3.6.1.27" evidence="3 14"/>
<dbReference type="PANTHER" id="PTHR30622:SF4">
    <property type="entry name" value="UNDECAPRENYL-DIPHOSPHATASE"/>
    <property type="match status" value="1"/>
</dbReference>
<accession>A0A364NL29</accession>
<dbReference type="EMBL" id="QKRX01000007">
    <property type="protein sequence ID" value="RAU17803.1"/>
    <property type="molecule type" value="Genomic_DNA"/>
</dbReference>
<evidence type="ECO:0000256" key="2">
    <source>
        <dbReference type="ARBA" id="ARBA00010621"/>
    </source>
</evidence>
<gene>
    <name evidence="14" type="primary">uppP</name>
    <name evidence="15" type="ORF">DN062_10535</name>
</gene>
<feature type="transmembrane region" description="Helical" evidence="14">
    <location>
        <begin position="86"/>
        <end position="109"/>
    </location>
</feature>
<comment type="subcellular location">
    <subcellularLocation>
        <location evidence="1 14">Cell membrane</location>
        <topology evidence="1 14">Multi-pass membrane protein</topology>
    </subcellularLocation>
</comment>
<evidence type="ECO:0000256" key="12">
    <source>
        <dbReference type="ARBA" id="ARBA00032932"/>
    </source>
</evidence>
<feature type="transmembrane region" description="Helical" evidence="14">
    <location>
        <begin position="115"/>
        <end position="136"/>
    </location>
</feature>
<feature type="transmembrane region" description="Helical" evidence="14">
    <location>
        <begin position="189"/>
        <end position="209"/>
    </location>
</feature>
<evidence type="ECO:0000256" key="13">
    <source>
        <dbReference type="ARBA" id="ARBA00047594"/>
    </source>
</evidence>
<keyword evidence="8 14" id="KW-1133">Transmembrane helix</keyword>
<dbReference type="NCBIfam" id="TIGR00753">
    <property type="entry name" value="undec_PP_bacA"/>
    <property type="match status" value="1"/>
</dbReference>
<evidence type="ECO:0000256" key="3">
    <source>
        <dbReference type="ARBA" id="ARBA00012374"/>
    </source>
</evidence>
<keyword evidence="14" id="KW-0961">Cell wall biogenesis/degradation</keyword>
<dbReference type="GO" id="GO:0050380">
    <property type="term" value="F:undecaprenyl-diphosphatase activity"/>
    <property type="evidence" value="ECO:0007669"/>
    <property type="project" value="UniProtKB-UniRule"/>
</dbReference>
<dbReference type="OrthoDB" id="9808289at2"/>
<evidence type="ECO:0000313" key="16">
    <source>
        <dbReference type="Proteomes" id="UP000250744"/>
    </source>
</evidence>
<dbReference type="Pfam" id="PF02673">
    <property type="entry name" value="BacA"/>
    <property type="match status" value="1"/>
</dbReference>
<dbReference type="HAMAP" id="MF_01006">
    <property type="entry name" value="Undec_diphosphatase"/>
    <property type="match status" value="1"/>
</dbReference>
<keyword evidence="5 14" id="KW-1003">Cell membrane</keyword>
<keyword evidence="7 14" id="KW-0378">Hydrolase</keyword>
<dbReference type="GO" id="GO:0005886">
    <property type="term" value="C:plasma membrane"/>
    <property type="evidence" value="ECO:0007669"/>
    <property type="project" value="UniProtKB-SubCell"/>
</dbReference>
<comment type="miscellaneous">
    <text evidence="14">Bacitracin is thought to be involved in the inhibition of peptidoglycan synthesis by sequestering undecaprenyl diphosphate, thereby reducing the pool of lipid carrier available.</text>
</comment>
<evidence type="ECO:0000256" key="1">
    <source>
        <dbReference type="ARBA" id="ARBA00004651"/>
    </source>
</evidence>
<dbReference type="Proteomes" id="UP000250744">
    <property type="component" value="Unassembled WGS sequence"/>
</dbReference>
<dbReference type="GO" id="GO:0046677">
    <property type="term" value="P:response to antibiotic"/>
    <property type="evidence" value="ECO:0007669"/>
    <property type="project" value="UniProtKB-UniRule"/>
</dbReference>
<comment type="function">
    <text evidence="14">Catalyzes the dephosphorylation of undecaprenyl diphosphate (UPP). Confers resistance to bacitracin.</text>
</comment>
<evidence type="ECO:0000256" key="5">
    <source>
        <dbReference type="ARBA" id="ARBA00022475"/>
    </source>
</evidence>
<feature type="transmembrane region" description="Helical" evidence="14">
    <location>
        <begin position="252"/>
        <end position="269"/>
    </location>
</feature>
<feature type="transmembrane region" description="Helical" evidence="14">
    <location>
        <begin position="43"/>
        <end position="62"/>
    </location>
</feature>
<organism evidence="15 16">
    <name type="scientific">Nitrincola tibetensis</name>
    <dbReference type="NCBI Taxonomy" id="2219697"/>
    <lineage>
        <taxon>Bacteria</taxon>
        <taxon>Pseudomonadati</taxon>
        <taxon>Pseudomonadota</taxon>
        <taxon>Gammaproteobacteria</taxon>
        <taxon>Oceanospirillales</taxon>
        <taxon>Oceanospirillaceae</taxon>
        <taxon>Nitrincola</taxon>
    </lineage>
</organism>
<dbReference type="AlphaFoldDB" id="A0A364NL29"/>
<dbReference type="PANTHER" id="PTHR30622">
    <property type="entry name" value="UNDECAPRENYL-DIPHOSPHATASE"/>
    <property type="match status" value="1"/>
</dbReference>
<dbReference type="NCBIfam" id="NF001393">
    <property type="entry name" value="PRK00281.2-4"/>
    <property type="match status" value="1"/>
</dbReference>
<keyword evidence="10 14" id="KW-0046">Antibiotic resistance</keyword>
<dbReference type="GO" id="GO:0009252">
    <property type="term" value="P:peptidoglycan biosynthetic process"/>
    <property type="evidence" value="ECO:0007669"/>
    <property type="project" value="UniProtKB-KW"/>
</dbReference>
<dbReference type="GO" id="GO:0071555">
    <property type="term" value="P:cell wall organization"/>
    <property type="evidence" value="ECO:0007669"/>
    <property type="project" value="UniProtKB-KW"/>
</dbReference>
<evidence type="ECO:0000256" key="9">
    <source>
        <dbReference type="ARBA" id="ARBA00023136"/>
    </source>
</evidence>
<evidence type="ECO:0000256" key="7">
    <source>
        <dbReference type="ARBA" id="ARBA00022801"/>
    </source>
</evidence>
<evidence type="ECO:0000256" key="11">
    <source>
        <dbReference type="ARBA" id="ARBA00032707"/>
    </source>
</evidence>
<dbReference type="GO" id="GO:0008360">
    <property type="term" value="P:regulation of cell shape"/>
    <property type="evidence" value="ECO:0007669"/>
    <property type="project" value="UniProtKB-KW"/>
</dbReference>
<keyword evidence="14" id="KW-0133">Cell shape</keyword>
<keyword evidence="14" id="KW-0573">Peptidoglycan synthesis</keyword>
<feature type="transmembrane region" description="Helical" evidence="14">
    <location>
        <begin position="221"/>
        <end position="240"/>
    </location>
</feature>
<evidence type="ECO:0000313" key="15">
    <source>
        <dbReference type="EMBL" id="RAU17803.1"/>
    </source>
</evidence>
<evidence type="ECO:0000256" key="6">
    <source>
        <dbReference type="ARBA" id="ARBA00022692"/>
    </source>
</evidence>
<comment type="catalytic activity">
    <reaction evidence="13 14">
        <text>di-trans,octa-cis-undecaprenyl diphosphate + H2O = di-trans,octa-cis-undecaprenyl phosphate + phosphate + H(+)</text>
        <dbReference type="Rhea" id="RHEA:28094"/>
        <dbReference type="ChEBI" id="CHEBI:15377"/>
        <dbReference type="ChEBI" id="CHEBI:15378"/>
        <dbReference type="ChEBI" id="CHEBI:43474"/>
        <dbReference type="ChEBI" id="CHEBI:58405"/>
        <dbReference type="ChEBI" id="CHEBI:60392"/>
        <dbReference type="EC" id="3.6.1.27"/>
    </reaction>
</comment>
<dbReference type="InterPro" id="IPR003824">
    <property type="entry name" value="UppP"/>
</dbReference>
<dbReference type="RefSeq" id="WP_112159295.1">
    <property type="nucleotide sequence ID" value="NZ_QKRX01000007.1"/>
</dbReference>
<evidence type="ECO:0000256" key="8">
    <source>
        <dbReference type="ARBA" id="ARBA00022989"/>
    </source>
</evidence>
<keyword evidence="16" id="KW-1185">Reference proteome</keyword>
<proteinExistence type="inferred from homology"/>
<evidence type="ECO:0000256" key="4">
    <source>
        <dbReference type="ARBA" id="ARBA00021581"/>
    </source>
</evidence>
<name>A0A364NL29_9GAMM</name>
<keyword evidence="9 14" id="KW-0472">Membrane</keyword>
<evidence type="ECO:0000256" key="10">
    <source>
        <dbReference type="ARBA" id="ARBA00023251"/>
    </source>
</evidence>
<protein>
    <recommendedName>
        <fullName evidence="4 14">Undecaprenyl-diphosphatase</fullName>
        <ecNumber evidence="3 14">3.6.1.27</ecNumber>
    </recommendedName>
    <alternativeName>
        <fullName evidence="12 14">Bacitracin resistance protein</fullName>
    </alternativeName>
    <alternativeName>
        <fullName evidence="11 14">Undecaprenyl pyrophosphate phosphatase</fullName>
    </alternativeName>
</protein>
<reference evidence="15 16" key="1">
    <citation type="submission" date="2018-06" db="EMBL/GenBank/DDBJ databases">
        <title>Nitrincola tibetense sp. nov., isolated from Lake XuguoCo on Tibetan Plateau.</title>
        <authorList>
            <person name="Xing P."/>
        </authorList>
    </citation>
    <scope>NUCLEOTIDE SEQUENCE [LARGE SCALE GENOMIC DNA]</scope>
    <source>
        <strain evidence="16">xg18</strain>
    </source>
</reference>
<evidence type="ECO:0000256" key="14">
    <source>
        <dbReference type="HAMAP-Rule" id="MF_01006"/>
    </source>
</evidence>